<comment type="caution">
    <text evidence="1">The sequence shown here is derived from an EMBL/GenBank/DDBJ whole genome shotgun (WGS) entry which is preliminary data.</text>
</comment>
<accession>A0A239TSS6</accession>
<dbReference type="Proteomes" id="UP000321736">
    <property type="component" value="Unassembled WGS sequence"/>
</dbReference>
<dbReference type="EMBL" id="BKAR01000017">
    <property type="protein sequence ID" value="GEP84922.1"/>
    <property type="molecule type" value="Genomic_DNA"/>
</dbReference>
<dbReference type="InterPro" id="IPR007263">
    <property type="entry name" value="DCC1-like"/>
</dbReference>
<dbReference type="OrthoDB" id="9785438at2"/>
<dbReference type="PANTHER" id="PTHR33639">
    <property type="entry name" value="THIOL-DISULFIDE OXIDOREDUCTASE DCC"/>
    <property type="match status" value="1"/>
</dbReference>
<dbReference type="PANTHER" id="PTHR33639:SF2">
    <property type="entry name" value="DUF393 DOMAIN-CONTAINING PROTEIN"/>
    <property type="match status" value="1"/>
</dbReference>
<dbReference type="GO" id="GO:0015035">
    <property type="term" value="F:protein-disulfide reductase activity"/>
    <property type="evidence" value="ECO:0007669"/>
    <property type="project" value="InterPro"/>
</dbReference>
<dbReference type="InterPro" id="IPR052927">
    <property type="entry name" value="DCC_oxidoreductase"/>
</dbReference>
<protein>
    <submittedName>
        <fullName evidence="1">Uncharacterized protein</fullName>
    </submittedName>
</protein>
<gene>
    <name evidence="1" type="ORF">SPI02_15070</name>
</gene>
<evidence type="ECO:0000313" key="2">
    <source>
        <dbReference type="Proteomes" id="UP000321736"/>
    </source>
</evidence>
<proteinExistence type="predicted"/>
<organism evidence="1 2">
    <name type="scientific">Staphylococcus piscifermentans</name>
    <dbReference type="NCBI Taxonomy" id="70258"/>
    <lineage>
        <taxon>Bacteria</taxon>
        <taxon>Bacillati</taxon>
        <taxon>Bacillota</taxon>
        <taxon>Bacilli</taxon>
        <taxon>Bacillales</taxon>
        <taxon>Staphylococcaceae</taxon>
        <taxon>Staphylococcus</taxon>
    </lineage>
</organism>
<evidence type="ECO:0000313" key="1">
    <source>
        <dbReference type="EMBL" id="GEP84922.1"/>
    </source>
</evidence>
<reference evidence="1 2" key="1">
    <citation type="submission" date="2019-07" db="EMBL/GenBank/DDBJ databases">
        <title>Whole genome shotgun sequence of Staphylococcus piscifermentans NBRC 109625.</title>
        <authorList>
            <person name="Hosoyama A."/>
            <person name="Uohara A."/>
            <person name="Ohji S."/>
            <person name="Ichikawa N."/>
        </authorList>
    </citation>
    <scope>NUCLEOTIDE SEQUENCE [LARGE SCALE GENOMIC DNA]</scope>
    <source>
        <strain evidence="1 2">NBRC 109625</strain>
    </source>
</reference>
<dbReference type="RefSeq" id="WP_095104176.1">
    <property type="nucleotide sequence ID" value="NZ_BKAR01000017.1"/>
</dbReference>
<sequence length="133" mass="15633">MPIIYYDANCVYCYNYAIWLIRHGLSPSYQFATLKGPAGQELERKHPGILDMNTVVLQEGEHLYFKSTAIAKLLMSLTQDKWMGILLTLVPKPLRNFGYDLFANNRDKMWHAEWQQPNDYEKAFFIDEDQNHN</sequence>
<dbReference type="AlphaFoldDB" id="A0A239TSS6"/>
<dbReference type="Pfam" id="PF04134">
    <property type="entry name" value="DCC1-like"/>
    <property type="match status" value="1"/>
</dbReference>
<name>A0A239TSS6_9STAP</name>
<keyword evidence="2" id="KW-1185">Reference proteome</keyword>